<evidence type="ECO:0000313" key="1">
    <source>
        <dbReference type="EMBL" id="MSU07321.1"/>
    </source>
</evidence>
<gene>
    <name evidence="1" type="ORF">FYJ80_11235</name>
</gene>
<dbReference type="AlphaFoldDB" id="A0A7X2PEF0"/>
<organism evidence="1 2">
    <name type="scientific">Bullifex porci</name>
    <dbReference type="NCBI Taxonomy" id="2606638"/>
    <lineage>
        <taxon>Bacteria</taxon>
        <taxon>Pseudomonadati</taxon>
        <taxon>Spirochaetota</taxon>
        <taxon>Spirochaetia</taxon>
        <taxon>Spirochaetales</taxon>
        <taxon>Spirochaetaceae</taxon>
        <taxon>Bullifex</taxon>
    </lineage>
</organism>
<sequence length="83" mass="10185">MVISEIQRFFRFRQANHLNGTGKKRRPRSTIFLSYYPYHKWNEYLADEDEKACYFKSMIEDHGTMIKVDDSAEYQTLESRFWY</sequence>
<proteinExistence type="predicted"/>
<keyword evidence="2" id="KW-1185">Reference proteome</keyword>
<protein>
    <submittedName>
        <fullName evidence="1">Uncharacterized protein</fullName>
    </submittedName>
</protein>
<evidence type="ECO:0000313" key="2">
    <source>
        <dbReference type="Proteomes" id="UP000460549"/>
    </source>
</evidence>
<comment type="caution">
    <text evidence="1">The sequence shown here is derived from an EMBL/GenBank/DDBJ whole genome shotgun (WGS) entry which is preliminary data.</text>
</comment>
<name>A0A7X2PEF0_9SPIO</name>
<dbReference type="RefSeq" id="WP_154426976.1">
    <property type="nucleotide sequence ID" value="NZ_VUNN01000038.1"/>
</dbReference>
<accession>A0A7X2PEF0</accession>
<dbReference type="EMBL" id="VUNN01000038">
    <property type="protein sequence ID" value="MSU07321.1"/>
    <property type="molecule type" value="Genomic_DNA"/>
</dbReference>
<dbReference type="Proteomes" id="UP000460549">
    <property type="component" value="Unassembled WGS sequence"/>
</dbReference>
<reference evidence="1 2" key="1">
    <citation type="submission" date="2019-08" db="EMBL/GenBank/DDBJ databases">
        <title>In-depth cultivation of the pig gut microbiome towards novel bacterial diversity and tailored functional studies.</title>
        <authorList>
            <person name="Wylensek D."/>
            <person name="Hitch T.C.A."/>
            <person name="Clavel T."/>
        </authorList>
    </citation>
    <scope>NUCLEOTIDE SEQUENCE [LARGE SCALE GENOMIC DNA]</scope>
    <source>
        <strain evidence="1 2">NM-380-WT-3C1</strain>
    </source>
</reference>